<proteinExistence type="predicted"/>
<evidence type="ECO:0000256" key="1">
    <source>
        <dbReference type="SAM" id="Phobius"/>
    </source>
</evidence>
<keyword evidence="3" id="KW-1185">Reference proteome</keyword>
<feature type="transmembrane region" description="Helical" evidence="1">
    <location>
        <begin position="74"/>
        <end position="95"/>
    </location>
</feature>
<keyword evidence="1" id="KW-0472">Membrane</keyword>
<keyword evidence="1" id="KW-1133">Transmembrane helix</keyword>
<dbReference type="EMBL" id="FNDQ01000005">
    <property type="protein sequence ID" value="SDH51401.1"/>
    <property type="molecule type" value="Genomic_DNA"/>
</dbReference>
<feature type="transmembrane region" description="Helical" evidence="1">
    <location>
        <begin position="21"/>
        <end position="45"/>
    </location>
</feature>
<keyword evidence="1" id="KW-0812">Transmembrane</keyword>
<organism evidence="2 3">
    <name type="scientific">Myroides phaeus</name>
    <dbReference type="NCBI Taxonomy" id="702745"/>
    <lineage>
        <taxon>Bacteria</taxon>
        <taxon>Pseudomonadati</taxon>
        <taxon>Bacteroidota</taxon>
        <taxon>Flavobacteriia</taxon>
        <taxon>Flavobacteriales</taxon>
        <taxon>Flavobacteriaceae</taxon>
        <taxon>Myroides</taxon>
    </lineage>
</organism>
<dbReference type="AlphaFoldDB" id="A0A1G8D133"/>
<accession>A0A1G8D133</accession>
<feature type="transmembrane region" description="Helical" evidence="1">
    <location>
        <begin position="195"/>
        <end position="217"/>
    </location>
</feature>
<gene>
    <name evidence="2" type="ORF">SAMN05421818_105111</name>
</gene>
<sequence>MKEFIEKGKNLGNEGIKSFKIVFICLLRWLGIMLVGIFLSLWIIIYSMTKIYIIREGLEANGFFANVGAFFKDINYSVALIFIVQILMLIGYFIIANKYAIQKAIAMLWERQGSEYISSYIAQLLGYLQAKQPALFTDSLDKQTIKQELINMNATNAVASNLQRRTTNYILSKAKVGGKGNLLQQLTTLRFNPMAFLPALWGFYALVVLQILFIVYLRVFV</sequence>
<reference evidence="3" key="1">
    <citation type="submission" date="2016-10" db="EMBL/GenBank/DDBJ databases">
        <authorList>
            <person name="Varghese N."/>
            <person name="Submissions S."/>
        </authorList>
    </citation>
    <scope>NUCLEOTIDE SEQUENCE [LARGE SCALE GENOMIC DNA]</scope>
    <source>
        <strain evidence="3">DSM 23313</strain>
    </source>
</reference>
<protein>
    <submittedName>
        <fullName evidence="2">Uncharacterized protein</fullName>
    </submittedName>
</protein>
<dbReference type="RefSeq" id="WP_090406702.1">
    <property type="nucleotide sequence ID" value="NZ_FNDQ01000005.1"/>
</dbReference>
<evidence type="ECO:0000313" key="3">
    <source>
        <dbReference type="Proteomes" id="UP000243588"/>
    </source>
</evidence>
<dbReference type="Proteomes" id="UP000243588">
    <property type="component" value="Unassembled WGS sequence"/>
</dbReference>
<name>A0A1G8D133_9FLAO</name>
<evidence type="ECO:0000313" key="2">
    <source>
        <dbReference type="EMBL" id="SDH51401.1"/>
    </source>
</evidence>